<evidence type="ECO:0000259" key="3">
    <source>
        <dbReference type="Pfam" id="PF14240"/>
    </source>
</evidence>
<feature type="compositionally biased region" description="Low complexity" evidence="1">
    <location>
        <begin position="334"/>
        <end position="343"/>
    </location>
</feature>
<evidence type="ECO:0000256" key="2">
    <source>
        <dbReference type="SAM" id="Phobius"/>
    </source>
</evidence>
<gene>
    <name evidence="4" type="ORF">KC909_00355</name>
</gene>
<name>A0A955RIF3_9BACT</name>
<comment type="caution">
    <text evidence="4">The sequence shown here is derived from an EMBL/GenBank/DDBJ whole genome shotgun (WGS) entry which is preliminary data.</text>
</comment>
<reference evidence="4" key="1">
    <citation type="submission" date="2020-04" db="EMBL/GenBank/DDBJ databases">
        <authorList>
            <person name="Zhang T."/>
        </authorList>
    </citation>
    <scope>NUCLEOTIDE SEQUENCE</scope>
    <source>
        <strain evidence="4">HKST-UBA14</strain>
    </source>
</reference>
<reference evidence="4" key="2">
    <citation type="journal article" date="2021" name="Microbiome">
        <title>Successional dynamics and alternative stable states in a saline activated sludge microbial community over 9 years.</title>
        <authorList>
            <person name="Wang Y."/>
            <person name="Ye J."/>
            <person name="Ju F."/>
            <person name="Liu L."/>
            <person name="Boyd J.A."/>
            <person name="Deng Y."/>
            <person name="Parks D.H."/>
            <person name="Jiang X."/>
            <person name="Yin X."/>
            <person name="Woodcroft B.J."/>
            <person name="Tyson G.W."/>
            <person name="Hugenholtz P."/>
            <person name="Polz M.F."/>
            <person name="Zhang T."/>
        </authorList>
    </citation>
    <scope>NUCLEOTIDE SEQUENCE</scope>
    <source>
        <strain evidence="4">HKST-UBA14</strain>
    </source>
</reference>
<dbReference type="Proteomes" id="UP000783287">
    <property type="component" value="Unassembled WGS sequence"/>
</dbReference>
<feature type="region of interest" description="Disordered" evidence="1">
    <location>
        <begin position="1"/>
        <end position="23"/>
    </location>
</feature>
<feature type="transmembrane region" description="Helical" evidence="2">
    <location>
        <begin position="32"/>
        <end position="53"/>
    </location>
</feature>
<feature type="region of interest" description="Disordered" evidence="1">
    <location>
        <begin position="58"/>
        <end position="80"/>
    </location>
</feature>
<feature type="region of interest" description="Disordered" evidence="1">
    <location>
        <begin position="334"/>
        <end position="354"/>
    </location>
</feature>
<dbReference type="Pfam" id="PF14240">
    <property type="entry name" value="YHYH"/>
    <property type="match status" value="1"/>
</dbReference>
<organism evidence="4 5">
    <name type="scientific">Candidatus Dojkabacteria bacterium</name>
    <dbReference type="NCBI Taxonomy" id="2099670"/>
    <lineage>
        <taxon>Bacteria</taxon>
        <taxon>Candidatus Dojkabacteria</taxon>
    </lineage>
</organism>
<keyword evidence="2" id="KW-1133">Transmembrane helix</keyword>
<feature type="compositionally biased region" description="Low complexity" evidence="1">
    <location>
        <begin position="61"/>
        <end position="75"/>
    </location>
</feature>
<keyword evidence="2" id="KW-0812">Transmembrane</keyword>
<keyword evidence="2" id="KW-0472">Membrane</keyword>
<feature type="domain" description="YHYH" evidence="3">
    <location>
        <begin position="139"/>
        <end position="326"/>
    </location>
</feature>
<accession>A0A955RIF3</accession>
<evidence type="ECO:0000313" key="5">
    <source>
        <dbReference type="Proteomes" id="UP000783287"/>
    </source>
</evidence>
<proteinExistence type="predicted"/>
<dbReference type="InterPro" id="IPR025924">
    <property type="entry name" value="YHYH_dom"/>
</dbReference>
<evidence type="ECO:0000313" key="4">
    <source>
        <dbReference type="EMBL" id="MCA9382796.1"/>
    </source>
</evidence>
<dbReference type="EMBL" id="JAGQLK010000004">
    <property type="protein sequence ID" value="MCA9382796.1"/>
    <property type="molecule type" value="Genomic_DNA"/>
</dbReference>
<sequence length="354" mass="38319">MTEPNSSIDSNQDPDTILNEPQQEKNSTMKTFLFILAIIILTVIIAVLALSVLSDEEESSDNTNNSSQTNTTEQQPVVSSDNNGVSELIAAEDAINDNITVTEDDNYYYFASNGLPTHETGTFPNANNPNTISAQDYSFKIAKNPEKLAYLTASRIFGITLGGVPFDPGTAETDADTGWSIEAFQELLNLGLDMNNAHVQPSGAYHYHGIPEALVANDSINSHSTLIGFAGDGFPVYARYGYSNPDDASSTVKVMTSSWQLKTGQRVDGPAGEYDGTYTNDFEFIENSGDLDECGGRYTVTPEYPGGTYAYFFTDEFPYIPRCVYGTLDDTFSPAQGAGAPNQQGGGQQPPPMR</sequence>
<evidence type="ECO:0000256" key="1">
    <source>
        <dbReference type="SAM" id="MobiDB-lite"/>
    </source>
</evidence>
<protein>
    <submittedName>
        <fullName evidence="4">YHYH protein</fullName>
    </submittedName>
</protein>
<dbReference type="AlphaFoldDB" id="A0A955RIF3"/>